<evidence type="ECO:0000259" key="1">
    <source>
        <dbReference type="Pfam" id="PF01966"/>
    </source>
</evidence>
<protein>
    <submittedName>
        <fullName evidence="2">Phosphohydrolase</fullName>
    </submittedName>
</protein>
<proteinExistence type="predicted"/>
<dbReference type="PANTHER" id="PTHR35569">
    <property type="entry name" value="CYANAMIDE HYDRATASE DDI2-RELATED"/>
    <property type="match status" value="1"/>
</dbReference>
<sequence>MIQEIAGIKIPDSQLAKDAADILREHGDDLLWNHSNRVFLFGATNGKKAKLNYDLELLYVSALFHDLGLTKKYSSPDLRFEVDGANAARSFLQQYQVPAESIRLVWDTIALHTTIGIAEHKESEVALLYSGVGLDVMGDGFEQFPVALREEIVKAFPRNNFKQEIIPAFYEGFKHKPETTFGNIKSDVCEFFIPNYKRKNFCDCILHSPWSE</sequence>
<name>A0A177KJP6_9BACI</name>
<dbReference type="PANTHER" id="PTHR35569:SF1">
    <property type="entry name" value="CYANAMIDE HYDRATASE DDI2-RELATED"/>
    <property type="match status" value="1"/>
</dbReference>
<dbReference type="RefSeq" id="WP_018393326.1">
    <property type="nucleotide sequence ID" value="NZ_LQWZ01000037.1"/>
</dbReference>
<comment type="caution">
    <text evidence="2">The sequence shown here is derived from an EMBL/GenBank/DDBJ whole genome shotgun (WGS) entry which is preliminary data.</text>
</comment>
<evidence type="ECO:0000313" key="2">
    <source>
        <dbReference type="EMBL" id="OAH52811.1"/>
    </source>
</evidence>
<evidence type="ECO:0000313" key="3">
    <source>
        <dbReference type="Proteomes" id="UP000077271"/>
    </source>
</evidence>
<dbReference type="Pfam" id="PF01966">
    <property type="entry name" value="HD"/>
    <property type="match status" value="1"/>
</dbReference>
<dbReference type="AlphaFoldDB" id="A0A177KJP6"/>
<dbReference type="SUPFAM" id="SSF109604">
    <property type="entry name" value="HD-domain/PDEase-like"/>
    <property type="match status" value="1"/>
</dbReference>
<dbReference type="GO" id="GO:0016787">
    <property type="term" value="F:hydrolase activity"/>
    <property type="evidence" value="ECO:0007669"/>
    <property type="project" value="UniProtKB-KW"/>
</dbReference>
<gene>
    <name evidence="2" type="ORF">AWH48_13445</name>
</gene>
<dbReference type="EMBL" id="LQWZ01000037">
    <property type="protein sequence ID" value="OAH52811.1"/>
    <property type="molecule type" value="Genomic_DNA"/>
</dbReference>
<accession>A0A177KJP6</accession>
<dbReference type="InterPro" id="IPR006674">
    <property type="entry name" value="HD_domain"/>
</dbReference>
<dbReference type="Proteomes" id="UP000077271">
    <property type="component" value="Unassembled WGS sequence"/>
</dbReference>
<dbReference type="OrthoDB" id="8478129at2"/>
<dbReference type="InterPro" id="IPR003607">
    <property type="entry name" value="HD/PDEase_dom"/>
</dbReference>
<reference evidence="2 3" key="1">
    <citation type="submission" date="2016-01" db="EMBL/GenBank/DDBJ databases">
        <title>Investigation of taxonomic status of Bacillus aminovorans.</title>
        <authorList>
            <person name="Verma A."/>
            <person name="Pal Y."/>
            <person name="Krishnamurthi S."/>
        </authorList>
    </citation>
    <scope>NUCLEOTIDE SEQUENCE [LARGE SCALE GENOMIC DNA]</scope>
    <source>
        <strain evidence="2 3">DSM 4337</strain>
    </source>
</reference>
<dbReference type="CDD" id="cd00077">
    <property type="entry name" value="HDc"/>
    <property type="match status" value="1"/>
</dbReference>
<keyword evidence="2" id="KW-0378">Hydrolase</keyword>
<organism evidence="2 3">
    <name type="scientific">Domibacillus aminovorans</name>
    <dbReference type="NCBI Taxonomy" id="29332"/>
    <lineage>
        <taxon>Bacteria</taxon>
        <taxon>Bacillati</taxon>
        <taxon>Bacillota</taxon>
        <taxon>Bacilli</taxon>
        <taxon>Bacillales</taxon>
        <taxon>Bacillaceae</taxon>
        <taxon>Domibacillus</taxon>
    </lineage>
</organism>
<dbReference type="Gene3D" id="1.10.3210.10">
    <property type="entry name" value="Hypothetical protein af1432"/>
    <property type="match status" value="1"/>
</dbReference>
<feature type="domain" description="HD" evidence="1">
    <location>
        <begin position="32"/>
        <end position="119"/>
    </location>
</feature>